<dbReference type="EMBL" id="BNAG01000003">
    <property type="protein sequence ID" value="GHE68317.1"/>
    <property type="molecule type" value="Genomic_DNA"/>
</dbReference>
<dbReference type="InterPro" id="IPR054207">
    <property type="entry name" value="DUF6913"/>
</dbReference>
<sequence length="169" mass="19406">MSILGRKILGLVNKPRKREYKEPIPPYEKATNIGVLYTYEGEKKEESINQLVEELGEHKHIQVLCFVNQKEVPSLNRATLKIDQISSWGKLNSPETESFLDTSFDYLLHLDLELNEIVQTLLNRTKAKCRVGFHSETATNYYELMIGINKSAGTANFAEQMVKYIKAIR</sequence>
<name>A0ABQ3IA17_9BACT</name>
<dbReference type="Pfam" id="PF21857">
    <property type="entry name" value="DUF6913"/>
    <property type="match status" value="1"/>
</dbReference>
<comment type="caution">
    <text evidence="1">The sequence shown here is derived from an EMBL/GenBank/DDBJ whole genome shotgun (WGS) entry which is preliminary data.</text>
</comment>
<proteinExistence type="predicted"/>
<dbReference type="RefSeq" id="WP_189630605.1">
    <property type="nucleotide sequence ID" value="NZ_BNAG01000003.1"/>
</dbReference>
<protein>
    <submittedName>
        <fullName evidence="1">Uncharacterized protein</fullName>
    </submittedName>
</protein>
<evidence type="ECO:0000313" key="1">
    <source>
        <dbReference type="EMBL" id="GHE68317.1"/>
    </source>
</evidence>
<reference evidence="2" key="1">
    <citation type="journal article" date="2019" name="Int. J. Syst. Evol. Microbiol.">
        <title>The Global Catalogue of Microorganisms (GCM) 10K type strain sequencing project: providing services to taxonomists for standard genome sequencing and annotation.</title>
        <authorList>
            <consortium name="The Broad Institute Genomics Platform"/>
            <consortium name="The Broad Institute Genome Sequencing Center for Infectious Disease"/>
            <person name="Wu L."/>
            <person name="Ma J."/>
        </authorList>
    </citation>
    <scope>NUCLEOTIDE SEQUENCE [LARGE SCALE GENOMIC DNA]</scope>
    <source>
        <strain evidence="2">CGMCC 1.15111</strain>
    </source>
</reference>
<keyword evidence="2" id="KW-1185">Reference proteome</keyword>
<organism evidence="1 2">
    <name type="scientific">Roseivirga thermotolerans</name>
    <dbReference type="NCBI Taxonomy" id="1758176"/>
    <lineage>
        <taxon>Bacteria</taxon>
        <taxon>Pseudomonadati</taxon>
        <taxon>Bacteroidota</taxon>
        <taxon>Cytophagia</taxon>
        <taxon>Cytophagales</taxon>
        <taxon>Roseivirgaceae</taxon>
        <taxon>Roseivirga</taxon>
    </lineage>
</organism>
<evidence type="ECO:0000313" key="2">
    <source>
        <dbReference type="Proteomes" id="UP000658258"/>
    </source>
</evidence>
<gene>
    <name evidence="1" type="ORF">GCM10011340_25110</name>
</gene>
<dbReference type="Proteomes" id="UP000658258">
    <property type="component" value="Unassembled WGS sequence"/>
</dbReference>
<accession>A0ABQ3IA17</accession>